<dbReference type="PANTHER" id="PTHR35357:SF17">
    <property type="entry name" value="PECTINESTERASE INHIBITOR 12"/>
    <property type="match status" value="1"/>
</dbReference>
<feature type="domain" description="Pectinesterase inhibitor" evidence="5">
    <location>
        <begin position="22"/>
        <end position="164"/>
    </location>
</feature>
<dbReference type="Pfam" id="PF04043">
    <property type="entry name" value="PMEI"/>
    <property type="match status" value="2"/>
</dbReference>
<dbReference type="GO" id="GO:0004857">
    <property type="term" value="F:enzyme inhibitor activity"/>
    <property type="evidence" value="ECO:0007669"/>
    <property type="project" value="InterPro"/>
</dbReference>
<keyword evidence="1 4" id="KW-0732">Signal</keyword>
<evidence type="ECO:0000256" key="4">
    <source>
        <dbReference type="SAM" id="SignalP"/>
    </source>
</evidence>
<keyword evidence="7" id="KW-1185">Reference proteome</keyword>
<dbReference type="NCBIfam" id="TIGR01614">
    <property type="entry name" value="PME_inhib"/>
    <property type="match status" value="2"/>
</dbReference>
<dbReference type="AlphaFoldDB" id="A0AAN8VJX6"/>
<evidence type="ECO:0000313" key="6">
    <source>
        <dbReference type="EMBL" id="KAK6935049.1"/>
    </source>
</evidence>
<gene>
    <name evidence="6" type="ORF">RJ641_035204</name>
</gene>
<evidence type="ECO:0000256" key="2">
    <source>
        <dbReference type="ARBA" id="ARBA00023157"/>
    </source>
</evidence>
<feature type="chain" id="PRO_5042985801" evidence="4">
    <location>
        <begin position="23"/>
        <end position="334"/>
    </location>
</feature>
<dbReference type="SMART" id="SM00856">
    <property type="entry name" value="PMEI"/>
    <property type="match status" value="2"/>
</dbReference>
<feature type="domain" description="Pectinesterase inhibitor" evidence="5">
    <location>
        <begin position="187"/>
        <end position="327"/>
    </location>
</feature>
<feature type="signal peptide" evidence="4">
    <location>
        <begin position="1"/>
        <end position="22"/>
    </location>
</feature>
<dbReference type="SUPFAM" id="SSF101148">
    <property type="entry name" value="Plant invertase/pectin methylesterase inhibitor"/>
    <property type="match status" value="2"/>
</dbReference>
<dbReference type="InterPro" id="IPR035513">
    <property type="entry name" value="Invertase/methylesterase_inhib"/>
</dbReference>
<sequence length="334" mass="36183">MKSSQFFPIVLISSLLFIQCLANANLIDDVCMKIKDVKFRFCVASFTSDRRSQNATMENQLGELSLEHLMSKASILTSRYSILAKKYPTKELQECSKIYAEAIPTLKEALNSYKAKDYPTTNIKVSAAFDASADCVEGFQGENKDPLQRMNSAFIKLAKISLSFVAVDSPALSKIVPNFKSGASLAVPKSGPSTISGASLAASKIGPNPTSGKSPLKLGAIAVQNLISKAQEITSAISQLQKDPKTNPPAKDALQYCYTSYSGFVKNLTEGLKGYEAKQYESLQGTLDTLTLDAQYCVDEFSNHNLKFPLMKQQGEFADLADAASASISFLGEV</sequence>
<dbReference type="InterPro" id="IPR006501">
    <property type="entry name" value="Pectinesterase_inhib_dom"/>
</dbReference>
<comment type="caution">
    <text evidence="6">The sequence shown here is derived from an EMBL/GenBank/DDBJ whole genome shotgun (WGS) entry which is preliminary data.</text>
</comment>
<evidence type="ECO:0000256" key="1">
    <source>
        <dbReference type="ARBA" id="ARBA00022729"/>
    </source>
</evidence>
<proteinExistence type="inferred from homology"/>
<protein>
    <submittedName>
        <fullName evidence="6">Pectinesterase inhibitor domain</fullName>
    </submittedName>
</protein>
<dbReference type="EMBL" id="JBAMMX010000008">
    <property type="protein sequence ID" value="KAK6935049.1"/>
    <property type="molecule type" value="Genomic_DNA"/>
</dbReference>
<dbReference type="Proteomes" id="UP001370490">
    <property type="component" value="Unassembled WGS sequence"/>
</dbReference>
<evidence type="ECO:0000313" key="7">
    <source>
        <dbReference type="Proteomes" id="UP001370490"/>
    </source>
</evidence>
<accession>A0AAN8VJX6</accession>
<dbReference type="Gene3D" id="1.20.140.40">
    <property type="entry name" value="Invertase/pectin methylesterase inhibitor family protein"/>
    <property type="match status" value="2"/>
</dbReference>
<comment type="similarity">
    <text evidence="3">Belongs to the PMEI family.</text>
</comment>
<reference evidence="6 7" key="1">
    <citation type="submission" date="2023-12" db="EMBL/GenBank/DDBJ databases">
        <title>A high-quality genome assembly for Dillenia turbinata (Dilleniales).</title>
        <authorList>
            <person name="Chanderbali A."/>
        </authorList>
    </citation>
    <scope>NUCLEOTIDE SEQUENCE [LARGE SCALE GENOMIC DNA]</scope>
    <source>
        <strain evidence="6">LSX21</strain>
        <tissue evidence="6">Leaf</tissue>
    </source>
</reference>
<keyword evidence="2" id="KW-1015">Disulfide bond</keyword>
<evidence type="ECO:0000256" key="3">
    <source>
        <dbReference type="ARBA" id="ARBA00038471"/>
    </source>
</evidence>
<organism evidence="6 7">
    <name type="scientific">Dillenia turbinata</name>
    <dbReference type="NCBI Taxonomy" id="194707"/>
    <lineage>
        <taxon>Eukaryota</taxon>
        <taxon>Viridiplantae</taxon>
        <taxon>Streptophyta</taxon>
        <taxon>Embryophyta</taxon>
        <taxon>Tracheophyta</taxon>
        <taxon>Spermatophyta</taxon>
        <taxon>Magnoliopsida</taxon>
        <taxon>eudicotyledons</taxon>
        <taxon>Gunneridae</taxon>
        <taxon>Pentapetalae</taxon>
        <taxon>Dilleniales</taxon>
        <taxon>Dilleniaceae</taxon>
        <taxon>Dillenia</taxon>
    </lineage>
</organism>
<dbReference type="PANTHER" id="PTHR35357">
    <property type="entry name" value="OS02G0537100 PROTEIN"/>
    <property type="match status" value="1"/>
</dbReference>
<name>A0AAN8VJX6_9MAGN</name>
<evidence type="ECO:0000259" key="5">
    <source>
        <dbReference type="SMART" id="SM00856"/>
    </source>
</evidence>